<feature type="non-terminal residue" evidence="1">
    <location>
        <position position="59"/>
    </location>
</feature>
<proteinExistence type="predicted"/>
<comment type="caution">
    <text evidence="1">The sequence shown here is derived from an EMBL/GenBank/DDBJ whole genome shotgun (WGS) entry which is preliminary data.</text>
</comment>
<reference evidence="1 2" key="1">
    <citation type="journal article" date="2021" name="Nat. Plants">
        <title>The Taxus genome provides insights into paclitaxel biosynthesis.</title>
        <authorList>
            <person name="Xiong X."/>
            <person name="Gou J."/>
            <person name="Liao Q."/>
            <person name="Li Y."/>
            <person name="Zhou Q."/>
            <person name="Bi G."/>
            <person name="Li C."/>
            <person name="Du R."/>
            <person name="Wang X."/>
            <person name="Sun T."/>
            <person name="Guo L."/>
            <person name="Liang H."/>
            <person name="Lu P."/>
            <person name="Wu Y."/>
            <person name="Zhang Z."/>
            <person name="Ro D.K."/>
            <person name="Shang Y."/>
            <person name="Huang S."/>
            <person name="Yan J."/>
        </authorList>
    </citation>
    <scope>NUCLEOTIDE SEQUENCE [LARGE SCALE GENOMIC DNA]</scope>
    <source>
        <strain evidence="1">Ta-2019</strain>
    </source>
</reference>
<dbReference type="Proteomes" id="UP000824469">
    <property type="component" value="Unassembled WGS sequence"/>
</dbReference>
<evidence type="ECO:0000313" key="2">
    <source>
        <dbReference type="Proteomes" id="UP000824469"/>
    </source>
</evidence>
<dbReference type="EMBL" id="JAHRHJ020003813">
    <property type="protein sequence ID" value="KAH9287922.1"/>
    <property type="molecule type" value="Genomic_DNA"/>
</dbReference>
<accession>A0AA38F4R9</accession>
<dbReference type="AlphaFoldDB" id="A0AA38F4R9"/>
<name>A0AA38F4R9_TAXCH</name>
<feature type="non-terminal residue" evidence="1">
    <location>
        <position position="1"/>
    </location>
</feature>
<gene>
    <name evidence="1" type="ORF">KI387_032039</name>
</gene>
<protein>
    <submittedName>
        <fullName evidence="1">Uncharacterized protein</fullName>
    </submittedName>
</protein>
<organism evidence="1 2">
    <name type="scientific">Taxus chinensis</name>
    <name type="common">Chinese yew</name>
    <name type="synonym">Taxus wallichiana var. chinensis</name>
    <dbReference type="NCBI Taxonomy" id="29808"/>
    <lineage>
        <taxon>Eukaryota</taxon>
        <taxon>Viridiplantae</taxon>
        <taxon>Streptophyta</taxon>
        <taxon>Embryophyta</taxon>
        <taxon>Tracheophyta</taxon>
        <taxon>Spermatophyta</taxon>
        <taxon>Pinopsida</taxon>
        <taxon>Pinidae</taxon>
        <taxon>Conifers II</taxon>
        <taxon>Cupressales</taxon>
        <taxon>Taxaceae</taxon>
        <taxon>Taxus</taxon>
    </lineage>
</organism>
<keyword evidence="2" id="KW-1185">Reference proteome</keyword>
<evidence type="ECO:0000313" key="1">
    <source>
        <dbReference type="EMBL" id="KAH9287922.1"/>
    </source>
</evidence>
<sequence length="59" mass="7245">WRKKKRVVVLGEIKDYDMPDEEMYAFLRRRPLKNLEIISRETVTSESRSFHYYWVKHGG</sequence>